<keyword evidence="7" id="KW-1185">Reference proteome</keyword>
<evidence type="ECO:0000256" key="3">
    <source>
        <dbReference type="ARBA" id="ARBA00022989"/>
    </source>
</evidence>
<comment type="subcellular location">
    <subcellularLocation>
        <location evidence="1">Membrane</location>
        <topology evidence="1">Multi-pass membrane protein</topology>
    </subcellularLocation>
</comment>
<feature type="region of interest" description="Disordered" evidence="5">
    <location>
        <begin position="1"/>
        <end position="31"/>
    </location>
</feature>
<reference evidence="6 7" key="1">
    <citation type="submission" date="2023-07" db="EMBL/GenBank/DDBJ databases">
        <title>Sorghum-associated microbial communities from plants grown in Nebraska, USA.</title>
        <authorList>
            <person name="Schachtman D."/>
        </authorList>
    </citation>
    <scope>NUCLEOTIDE SEQUENCE [LARGE SCALE GENOMIC DNA]</scope>
    <source>
        <strain evidence="6 7">4138</strain>
    </source>
</reference>
<keyword evidence="4" id="KW-0472">Membrane</keyword>
<dbReference type="InterPro" id="IPR021147">
    <property type="entry name" value="DUF697"/>
</dbReference>
<accession>A0ABU1VVU0</accession>
<dbReference type="EMBL" id="JAVDWR010000001">
    <property type="protein sequence ID" value="MDR7119695.1"/>
    <property type="molecule type" value="Genomic_DNA"/>
</dbReference>
<organism evidence="6 7">
    <name type="scientific">Rheinheimera soli</name>
    <dbReference type="NCBI Taxonomy" id="443616"/>
    <lineage>
        <taxon>Bacteria</taxon>
        <taxon>Pseudomonadati</taxon>
        <taxon>Pseudomonadota</taxon>
        <taxon>Gammaproteobacteria</taxon>
        <taxon>Chromatiales</taxon>
        <taxon>Chromatiaceae</taxon>
        <taxon>Rheinheimera</taxon>
    </lineage>
</organism>
<keyword evidence="3" id="KW-1133">Transmembrane helix</keyword>
<dbReference type="Pfam" id="PF05128">
    <property type="entry name" value="DUF697"/>
    <property type="match status" value="1"/>
</dbReference>
<evidence type="ECO:0000313" key="7">
    <source>
        <dbReference type="Proteomes" id="UP001257909"/>
    </source>
</evidence>
<proteinExistence type="predicted"/>
<name>A0ABU1VVU0_9GAMM</name>
<gene>
    <name evidence="6" type="ORF">J2W69_000610</name>
</gene>
<sequence>MANTKTATPDTGETPAQTGTEAEQKGQTEQVVVEDKSAEAEELIRKHSYAAAGVGLIPIPWVDFIGLTAIQIKMLHQLSETYKIEFSEDRGKAIIGSLISGFLPVAIAQPVASFIKAIPLIGQTTGAITMSILGGSTTYAIGRVFNQHFASGGTFLDLDPSKVKAYFKEQFEVGRKVTQAAKKDVE</sequence>
<evidence type="ECO:0000256" key="1">
    <source>
        <dbReference type="ARBA" id="ARBA00004141"/>
    </source>
</evidence>
<evidence type="ECO:0000256" key="2">
    <source>
        <dbReference type="ARBA" id="ARBA00022692"/>
    </source>
</evidence>
<protein>
    <submittedName>
        <fullName evidence="6">Uncharacterized protein (DUF697 family)</fullName>
    </submittedName>
</protein>
<feature type="compositionally biased region" description="Polar residues" evidence="5">
    <location>
        <begin position="1"/>
        <end position="30"/>
    </location>
</feature>
<evidence type="ECO:0000313" key="6">
    <source>
        <dbReference type="EMBL" id="MDR7119695.1"/>
    </source>
</evidence>
<keyword evidence="2" id="KW-0812">Transmembrane</keyword>
<evidence type="ECO:0000256" key="5">
    <source>
        <dbReference type="SAM" id="MobiDB-lite"/>
    </source>
</evidence>
<dbReference type="Proteomes" id="UP001257909">
    <property type="component" value="Unassembled WGS sequence"/>
</dbReference>
<dbReference type="RefSeq" id="WP_310274442.1">
    <property type="nucleotide sequence ID" value="NZ_JAVDWR010000001.1"/>
</dbReference>
<evidence type="ECO:0000256" key="4">
    <source>
        <dbReference type="ARBA" id="ARBA00023136"/>
    </source>
</evidence>
<comment type="caution">
    <text evidence="6">The sequence shown here is derived from an EMBL/GenBank/DDBJ whole genome shotgun (WGS) entry which is preliminary data.</text>
</comment>